<keyword evidence="3" id="KW-1185">Reference proteome</keyword>
<gene>
    <name evidence="2" type="ORF">BDU57DRAFT_288722</name>
</gene>
<feature type="transmembrane region" description="Helical" evidence="1">
    <location>
        <begin position="20"/>
        <end position="41"/>
    </location>
</feature>
<evidence type="ECO:0000313" key="2">
    <source>
        <dbReference type="EMBL" id="KAF1914267.1"/>
    </source>
</evidence>
<protein>
    <submittedName>
        <fullName evidence="2">Uncharacterized protein</fullName>
    </submittedName>
</protein>
<accession>A0A6A5QJM3</accession>
<evidence type="ECO:0000313" key="3">
    <source>
        <dbReference type="Proteomes" id="UP000800096"/>
    </source>
</evidence>
<proteinExistence type="predicted"/>
<dbReference type="EMBL" id="ML979137">
    <property type="protein sequence ID" value="KAF1914267.1"/>
    <property type="molecule type" value="Genomic_DNA"/>
</dbReference>
<organism evidence="2 3">
    <name type="scientific">Ampelomyces quisqualis</name>
    <name type="common">Powdery mildew agent</name>
    <dbReference type="NCBI Taxonomy" id="50730"/>
    <lineage>
        <taxon>Eukaryota</taxon>
        <taxon>Fungi</taxon>
        <taxon>Dikarya</taxon>
        <taxon>Ascomycota</taxon>
        <taxon>Pezizomycotina</taxon>
        <taxon>Dothideomycetes</taxon>
        <taxon>Pleosporomycetidae</taxon>
        <taxon>Pleosporales</taxon>
        <taxon>Pleosporineae</taxon>
        <taxon>Phaeosphaeriaceae</taxon>
        <taxon>Ampelomyces</taxon>
    </lineage>
</organism>
<dbReference type="AlphaFoldDB" id="A0A6A5QJM3"/>
<dbReference type="Proteomes" id="UP000800096">
    <property type="component" value="Unassembled WGS sequence"/>
</dbReference>
<keyword evidence="1" id="KW-1133">Transmembrane helix</keyword>
<sequence length="159" mass="18656">MLHQWYDALLCHPTSSLFTLSGLLSVLISHAMLSSLAIYVWPPHYVLDAQWPPHLATAPSHRYPICLMTHVAMMYTVCHRLCFIFLVYIYIPRKLRGYDYRRCGILFYPLPPKAFRIRDTILALFQPHIVQHVLSLWITRYWLLVCCLLRLSFVGPKIV</sequence>
<reference evidence="2" key="1">
    <citation type="journal article" date="2020" name="Stud. Mycol.">
        <title>101 Dothideomycetes genomes: a test case for predicting lifestyles and emergence of pathogens.</title>
        <authorList>
            <person name="Haridas S."/>
            <person name="Albert R."/>
            <person name="Binder M."/>
            <person name="Bloem J."/>
            <person name="Labutti K."/>
            <person name="Salamov A."/>
            <person name="Andreopoulos B."/>
            <person name="Baker S."/>
            <person name="Barry K."/>
            <person name="Bills G."/>
            <person name="Bluhm B."/>
            <person name="Cannon C."/>
            <person name="Castanera R."/>
            <person name="Culley D."/>
            <person name="Daum C."/>
            <person name="Ezra D."/>
            <person name="Gonzalez J."/>
            <person name="Henrissat B."/>
            <person name="Kuo A."/>
            <person name="Liang C."/>
            <person name="Lipzen A."/>
            <person name="Lutzoni F."/>
            <person name="Magnuson J."/>
            <person name="Mondo S."/>
            <person name="Nolan M."/>
            <person name="Ohm R."/>
            <person name="Pangilinan J."/>
            <person name="Park H.-J."/>
            <person name="Ramirez L."/>
            <person name="Alfaro M."/>
            <person name="Sun H."/>
            <person name="Tritt A."/>
            <person name="Yoshinaga Y."/>
            <person name="Zwiers L.-H."/>
            <person name="Turgeon B."/>
            <person name="Goodwin S."/>
            <person name="Spatafora J."/>
            <person name="Crous P."/>
            <person name="Grigoriev I."/>
        </authorList>
    </citation>
    <scope>NUCLEOTIDE SEQUENCE</scope>
    <source>
        <strain evidence="2">HMLAC05119</strain>
    </source>
</reference>
<keyword evidence="1" id="KW-0472">Membrane</keyword>
<evidence type="ECO:0000256" key="1">
    <source>
        <dbReference type="SAM" id="Phobius"/>
    </source>
</evidence>
<keyword evidence="1" id="KW-0812">Transmembrane</keyword>
<feature type="transmembrane region" description="Helical" evidence="1">
    <location>
        <begin position="61"/>
        <end position="91"/>
    </location>
</feature>
<name>A0A6A5QJM3_AMPQU</name>